<name>G7Q8M3_9BACT</name>
<dbReference type="EMBL" id="CM001368">
    <property type="protein sequence ID" value="EHJ49110.1"/>
    <property type="molecule type" value="Genomic_DNA"/>
</dbReference>
<reference evidence="2" key="1">
    <citation type="journal article" date="2015" name="Genome Announc.">
        <title>High-Quality Draft Genome Sequence of Desulfovibrio carbinoliphilus FW-101-2B, an Organic Acid-Oxidizing Sulfate-Reducing Bacterium Isolated from Uranium(VI)-Contaminated Groundwater.</title>
        <authorList>
            <person name="Ramsay B.D."/>
            <person name="Hwang C."/>
            <person name="Woo H.L."/>
            <person name="Carroll S.L."/>
            <person name="Lucas S."/>
            <person name="Han J."/>
            <person name="Lapidus A.L."/>
            <person name="Cheng J.F."/>
            <person name="Goodwin L.A."/>
            <person name="Pitluck S."/>
            <person name="Peters L."/>
            <person name="Chertkov O."/>
            <person name="Held B."/>
            <person name="Detter J.C."/>
            <person name="Han C.S."/>
            <person name="Tapia R."/>
            <person name="Land M.L."/>
            <person name="Hauser L.J."/>
            <person name="Kyrpides N.C."/>
            <person name="Ivanova N.N."/>
            <person name="Mikhailova N."/>
            <person name="Pagani I."/>
            <person name="Woyke T."/>
            <person name="Arkin A.P."/>
            <person name="Dehal P."/>
            <person name="Chivian D."/>
            <person name="Criddle C.S."/>
            <person name="Wu W."/>
            <person name="Chakraborty R."/>
            <person name="Hazen T.C."/>
            <person name="Fields M.W."/>
        </authorList>
    </citation>
    <scope>NUCLEOTIDE SEQUENCE [LARGE SCALE GENOMIC DNA]</scope>
    <source>
        <strain evidence="2">FW-101-2B</strain>
    </source>
</reference>
<proteinExistence type="predicted"/>
<dbReference type="Proteomes" id="UP000004662">
    <property type="component" value="Chromosome"/>
</dbReference>
<sequence>MSVEKIFLVSLVVMFCFALSRLADAVMKTKQAD</sequence>
<keyword evidence="2" id="KW-1185">Reference proteome</keyword>
<organism evidence="1 2">
    <name type="scientific">Solidesulfovibrio carbinoliphilus subsp. oakridgensis</name>
    <dbReference type="NCBI Taxonomy" id="694327"/>
    <lineage>
        <taxon>Bacteria</taxon>
        <taxon>Pseudomonadati</taxon>
        <taxon>Thermodesulfobacteriota</taxon>
        <taxon>Desulfovibrionia</taxon>
        <taxon>Desulfovibrionales</taxon>
        <taxon>Desulfovibrionaceae</taxon>
        <taxon>Solidesulfovibrio</taxon>
    </lineage>
</organism>
<dbReference type="AlphaFoldDB" id="G7Q8M3"/>
<protein>
    <submittedName>
        <fullName evidence="1">Uncharacterized protein</fullName>
    </submittedName>
</protein>
<gene>
    <name evidence="1" type="ORF">DFW101_3110</name>
</gene>
<dbReference type="HOGENOM" id="CLU_3381565_0_0_7"/>
<evidence type="ECO:0000313" key="2">
    <source>
        <dbReference type="Proteomes" id="UP000004662"/>
    </source>
</evidence>
<accession>G7Q8M3</accession>
<dbReference type="eggNOG" id="ENOG5032JM7">
    <property type="taxonomic scope" value="Bacteria"/>
</dbReference>
<evidence type="ECO:0000313" key="1">
    <source>
        <dbReference type="EMBL" id="EHJ49110.1"/>
    </source>
</evidence>